<reference evidence="1" key="1">
    <citation type="submission" date="2023-11" db="EMBL/GenBank/DDBJ databases">
        <authorList>
            <person name="Poullet M."/>
        </authorList>
    </citation>
    <scope>NUCLEOTIDE SEQUENCE</scope>
    <source>
        <strain evidence="1">E1834</strain>
    </source>
</reference>
<gene>
    <name evidence="1" type="ORF">MENTE1834_LOCUS42797</name>
</gene>
<evidence type="ECO:0000313" key="2">
    <source>
        <dbReference type="Proteomes" id="UP001497535"/>
    </source>
</evidence>
<sequence>MENKENNNSENISSLNKEEENKMEIMETENVENIEEHEPLTTKVYYYVDDQKMPYSTEVPVPPSKITLYDFKNCITKRSYKYYCKIVDAELNAFVFFSNFCF</sequence>
<evidence type="ECO:0000313" key="1">
    <source>
        <dbReference type="EMBL" id="CAK5103620.1"/>
    </source>
</evidence>
<name>A0ACB1AWT3_MELEN</name>
<protein>
    <submittedName>
        <fullName evidence="1">Uncharacterized protein</fullName>
    </submittedName>
</protein>
<proteinExistence type="predicted"/>
<comment type="caution">
    <text evidence="1">The sequence shown here is derived from an EMBL/GenBank/DDBJ whole genome shotgun (WGS) entry which is preliminary data.</text>
</comment>
<dbReference type="EMBL" id="CAVMJV010000114">
    <property type="protein sequence ID" value="CAK5103620.1"/>
    <property type="molecule type" value="Genomic_DNA"/>
</dbReference>
<keyword evidence="2" id="KW-1185">Reference proteome</keyword>
<accession>A0ACB1AWT3</accession>
<organism evidence="1 2">
    <name type="scientific">Meloidogyne enterolobii</name>
    <name type="common">Root-knot nematode worm</name>
    <name type="synonym">Meloidogyne mayaguensis</name>
    <dbReference type="NCBI Taxonomy" id="390850"/>
    <lineage>
        <taxon>Eukaryota</taxon>
        <taxon>Metazoa</taxon>
        <taxon>Ecdysozoa</taxon>
        <taxon>Nematoda</taxon>
        <taxon>Chromadorea</taxon>
        <taxon>Rhabditida</taxon>
        <taxon>Tylenchina</taxon>
        <taxon>Tylenchomorpha</taxon>
        <taxon>Tylenchoidea</taxon>
        <taxon>Meloidogynidae</taxon>
        <taxon>Meloidogyninae</taxon>
        <taxon>Meloidogyne</taxon>
    </lineage>
</organism>
<dbReference type="Proteomes" id="UP001497535">
    <property type="component" value="Unassembled WGS sequence"/>
</dbReference>